<comment type="caution">
    <text evidence="2">The sequence shown here is derived from an EMBL/GenBank/DDBJ whole genome shotgun (WGS) entry which is preliminary data.</text>
</comment>
<gene>
    <name evidence="2" type="ORF">S03H2_68100</name>
</gene>
<feature type="region of interest" description="Disordered" evidence="1">
    <location>
        <begin position="1"/>
        <end position="21"/>
    </location>
</feature>
<evidence type="ECO:0000313" key="2">
    <source>
        <dbReference type="EMBL" id="GAH80534.1"/>
    </source>
</evidence>
<evidence type="ECO:0000256" key="1">
    <source>
        <dbReference type="SAM" id="MobiDB-lite"/>
    </source>
</evidence>
<sequence length="93" mass="9857">MASPHAMNKRQQVASRGLLNIPQPTAQTITIARGNHTSDIAPVVLPEPPTPLKVSGNNLLATPSIIVKSPARIVGISQELKRKAAKRAAQPPK</sequence>
<accession>X1JQJ1</accession>
<proteinExistence type="predicted"/>
<organism evidence="2">
    <name type="scientific">marine sediment metagenome</name>
    <dbReference type="NCBI Taxonomy" id="412755"/>
    <lineage>
        <taxon>unclassified sequences</taxon>
        <taxon>metagenomes</taxon>
        <taxon>ecological metagenomes</taxon>
    </lineage>
</organism>
<dbReference type="AlphaFoldDB" id="X1JQJ1"/>
<reference evidence="2" key="1">
    <citation type="journal article" date="2014" name="Front. Microbiol.">
        <title>High frequency of phylogenetically diverse reductive dehalogenase-homologous genes in deep subseafloor sedimentary metagenomes.</title>
        <authorList>
            <person name="Kawai M."/>
            <person name="Futagami T."/>
            <person name="Toyoda A."/>
            <person name="Takaki Y."/>
            <person name="Nishi S."/>
            <person name="Hori S."/>
            <person name="Arai W."/>
            <person name="Tsubouchi T."/>
            <person name="Morono Y."/>
            <person name="Uchiyama I."/>
            <person name="Ito T."/>
            <person name="Fujiyama A."/>
            <person name="Inagaki F."/>
            <person name="Takami H."/>
        </authorList>
    </citation>
    <scope>NUCLEOTIDE SEQUENCE</scope>
    <source>
        <strain evidence="2">Expedition CK06-06</strain>
    </source>
</reference>
<name>X1JQJ1_9ZZZZ</name>
<dbReference type="EMBL" id="BARU01044713">
    <property type="protein sequence ID" value="GAH80534.1"/>
    <property type="molecule type" value="Genomic_DNA"/>
</dbReference>
<feature type="non-terminal residue" evidence="2">
    <location>
        <position position="93"/>
    </location>
</feature>
<protein>
    <submittedName>
        <fullName evidence="2">Uncharacterized protein</fullName>
    </submittedName>
</protein>